<sequence>MTSQETSSGVFDGDMGRWYASHATDSVYNAYYDRPALLDLIGPCRGLRVLDAGCGAGHYLAELIQRGAEPTGLEGGAELLASARERLGDAVDLRAHDLEKPLDFLADASFDGVLLALVYHHIDARAQLLAEIRRVLRPGGWLVLSTFHPTRSWQLFGGSYFTTGKAETALLDEWTAPVWRMPLEVLFTELLTAGFVVEQVREPRPLPEAAALNERMYRKLSTEPKFLALRLRRP</sequence>
<accession>A0ABU2JV75</accession>
<dbReference type="PANTHER" id="PTHR42912">
    <property type="entry name" value="METHYLTRANSFERASE"/>
    <property type="match status" value="1"/>
</dbReference>
<reference evidence="3" key="1">
    <citation type="submission" date="2023-07" db="EMBL/GenBank/DDBJ databases">
        <title>30 novel species of actinomycetes from the DSMZ collection.</title>
        <authorList>
            <person name="Nouioui I."/>
        </authorList>
    </citation>
    <scope>NUCLEOTIDE SEQUENCE [LARGE SCALE GENOMIC DNA]</scope>
    <source>
        <strain evidence="3">DSM 44915</strain>
    </source>
</reference>
<dbReference type="InterPro" id="IPR013216">
    <property type="entry name" value="Methyltransf_11"/>
</dbReference>
<protein>
    <submittedName>
        <fullName evidence="2">Class I SAM-dependent methyltransferase</fullName>
        <ecNumber evidence="2">2.1.1.-</ecNumber>
    </submittedName>
</protein>
<evidence type="ECO:0000313" key="3">
    <source>
        <dbReference type="Proteomes" id="UP001183410"/>
    </source>
</evidence>
<dbReference type="EC" id="2.1.1.-" evidence="2"/>
<dbReference type="GO" id="GO:0032259">
    <property type="term" value="P:methylation"/>
    <property type="evidence" value="ECO:0007669"/>
    <property type="project" value="UniProtKB-KW"/>
</dbReference>
<dbReference type="RefSeq" id="WP_311668735.1">
    <property type="nucleotide sequence ID" value="NZ_JAVREO010000012.1"/>
</dbReference>
<comment type="caution">
    <text evidence="2">The sequence shown here is derived from an EMBL/GenBank/DDBJ whole genome shotgun (WGS) entry which is preliminary data.</text>
</comment>
<dbReference type="SUPFAM" id="SSF53335">
    <property type="entry name" value="S-adenosyl-L-methionine-dependent methyltransferases"/>
    <property type="match status" value="1"/>
</dbReference>
<organism evidence="2 3">
    <name type="scientific">Streptomyces chisholmiae</name>
    <dbReference type="NCBI Taxonomy" id="3075540"/>
    <lineage>
        <taxon>Bacteria</taxon>
        <taxon>Bacillati</taxon>
        <taxon>Actinomycetota</taxon>
        <taxon>Actinomycetes</taxon>
        <taxon>Kitasatosporales</taxon>
        <taxon>Streptomycetaceae</taxon>
        <taxon>Streptomyces</taxon>
    </lineage>
</organism>
<keyword evidence="3" id="KW-1185">Reference proteome</keyword>
<proteinExistence type="predicted"/>
<dbReference type="Proteomes" id="UP001183410">
    <property type="component" value="Unassembled WGS sequence"/>
</dbReference>
<feature type="domain" description="Methyltransferase type 11" evidence="1">
    <location>
        <begin position="50"/>
        <end position="144"/>
    </location>
</feature>
<dbReference type="CDD" id="cd02440">
    <property type="entry name" value="AdoMet_MTases"/>
    <property type="match status" value="1"/>
</dbReference>
<gene>
    <name evidence="2" type="ORF">RM844_20390</name>
</gene>
<dbReference type="Pfam" id="PF08241">
    <property type="entry name" value="Methyltransf_11"/>
    <property type="match status" value="1"/>
</dbReference>
<dbReference type="GO" id="GO:0008168">
    <property type="term" value="F:methyltransferase activity"/>
    <property type="evidence" value="ECO:0007669"/>
    <property type="project" value="UniProtKB-KW"/>
</dbReference>
<evidence type="ECO:0000313" key="2">
    <source>
        <dbReference type="EMBL" id="MDT0268648.1"/>
    </source>
</evidence>
<name>A0ABU2JV75_9ACTN</name>
<evidence type="ECO:0000259" key="1">
    <source>
        <dbReference type="Pfam" id="PF08241"/>
    </source>
</evidence>
<dbReference type="InterPro" id="IPR029063">
    <property type="entry name" value="SAM-dependent_MTases_sf"/>
</dbReference>
<keyword evidence="2" id="KW-0808">Transferase</keyword>
<dbReference type="EMBL" id="JAVREO010000012">
    <property type="protein sequence ID" value="MDT0268648.1"/>
    <property type="molecule type" value="Genomic_DNA"/>
</dbReference>
<dbReference type="Gene3D" id="3.40.50.150">
    <property type="entry name" value="Vaccinia Virus protein VP39"/>
    <property type="match status" value="1"/>
</dbReference>
<keyword evidence="2" id="KW-0489">Methyltransferase</keyword>
<dbReference type="InterPro" id="IPR050508">
    <property type="entry name" value="Methyltransf_Superfamily"/>
</dbReference>